<reference evidence="2 3" key="1">
    <citation type="journal article" date="2020" name="IScience">
        <title>Genome Sequencing of the Endangered Kingdonia uniflora (Circaeasteraceae, Ranunculales) Reveals Potential Mechanisms of Evolutionary Specialization.</title>
        <authorList>
            <person name="Sun Y."/>
            <person name="Deng T."/>
            <person name="Zhang A."/>
            <person name="Moore M.J."/>
            <person name="Landis J.B."/>
            <person name="Lin N."/>
            <person name="Zhang H."/>
            <person name="Zhang X."/>
            <person name="Huang J."/>
            <person name="Zhang X."/>
            <person name="Sun H."/>
            <person name="Wang H."/>
        </authorList>
    </citation>
    <scope>NUCLEOTIDE SEQUENCE [LARGE SCALE GENOMIC DNA]</scope>
    <source>
        <strain evidence="2">TB1705</strain>
        <tissue evidence="2">Leaf</tissue>
    </source>
</reference>
<accession>A0A7J7M4Y3</accession>
<evidence type="ECO:0000313" key="2">
    <source>
        <dbReference type="EMBL" id="KAF6149933.1"/>
    </source>
</evidence>
<evidence type="ECO:0000313" key="3">
    <source>
        <dbReference type="Proteomes" id="UP000541444"/>
    </source>
</evidence>
<name>A0A7J7M4Y3_9MAGN</name>
<evidence type="ECO:0000256" key="1">
    <source>
        <dbReference type="SAM" id="MobiDB-lite"/>
    </source>
</evidence>
<feature type="compositionally biased region" description="Basic and acidic residues" evidence="1">
    <location>
        <begin position="181"/>
        <end position="200"/>
    </location>
</feature>
<feature type="non-terminal residue" evidence="2">
    <location>
        <position position="1"/>
    </location>
</feature>
<dbReference type="Proteomes" id="UP000541444">
    <property type="component" value="Unassembled WGS sequence"/>
</dbReference>
<dbReference type="AlphaFoldDB" id="A0A7J7M4Y3"/>
<protein>
    <submittedName>
        <fullName evidence="2">Uncharacterized protein</fullName>
    </submittedName>
</protein>
<keyword evidence="3" id="KW-1185">Reference proteome</keyword>
<dbReference type="EMBL" id="JACGCM010001775">
    <property type="protein sequence ID" value="KAF6149933.1"/>
    <property type="molecule type" value="Genomic_DNA"/>
</dbReference>
<feature type="region of interest" description="Disordered" evidence="1">
    <location>
        <begin position="1"/>
        <end position="32"/>
    </location>
</feature>
<feature type="region of interest" description="Disordered" evidence="1">
    <location>
        <begin position="170"/>
        <end position="206"/>
    </location>
</feature>
<gene>
    <name evidence="2" type="ORF">GIB67_008654</name>
</gene>
<organism evidence="2 3">
    <name type="scientific">Kingdonia uniflora</name>
    <dbReference type="NCBI Taxonomy" id="39325"/>
    <lineage>
        <taxon>Eukaryota</taxon>
        <taxon>Viridiplantae</taxon>
        <taxon>Streptophyta</taxon>
        <taxon>Embryophyta</taxon>
        <taxon>Tracheophyta</taxon>
        <taxon>Spermatophyta</taxon>
        <taxon>Magnoliopsida</taxon>
        <taxon>Ranunculales</taxon>
        <taxon>Circaeasteraceae</taxon>
        <taxon>Kingdonia</taxon>
    </lineage>
</organism>
<proteinExistence type="predicted"/>
<sequence>NGFKMGSSSVNEVSTSGRTNESDNEGEVGLEQFPGFPGQLVSYPPGSDAFREFCKAKAAVGGKWGNCVEFAGQTRNDNIIWVKGNCLQRDDEETLDLRLRSVKQSMKSIVEMKESLLDEAAEEETELELVLKGLGLSRNKRVDSSSAQPNPVKPCKVALKYPKKRMLKALPASGTTGSGEVPKDKRMRAEPSGESGEKVAKGRSASVDNLKEVEERARLVVLQGEEDTNKMVVCLAKGIWLSIEEEKSELKKVNVELEKELDRSRVDALKDVKQLKDSHAVAIGQLQVETKVKFNEMFEEHDRIGRHLILKGYSEEEVDVIKADTYVEEEDEEEAEAVGIVDGLDAISLQTVLDNQRDDIELPEGDSEKVG</sequence>
<feature type="compositionally biased region" description="Polar residues" evidence="1">
    <location>
        <begin position="1"/>
        <end position="19"/>
    </location>
</feature>
<comment type="caution">
    <text evidence="2">The sequence shown here is derived from an EMBL/GenBank/DDBJ whole genome shotgun (WGS) entry which is preliminary data.</text>
</comment>